<keyword evidence="3 7" id="KW-0479">Metal-binding</keyword>
<dbReference type="GO" id="GO:0070204">
    <property type="term" value="F:2-succinyl-5-enolpyruvyl-6-hydroxy-3-cyclohexene-1-carboxylic-acid synthase activity"/>
    <property type="evidence" value="ECO:0007669"/>
    <property type="project" value="UniProtKB-EC"/>
</dbReference>
<keyword evidence="5 7" id="KW-0786">Thiamine pyrophosphate</keyword>
<evidence type="ECO:0000259" key="8">
    <source>
        <dbReference type="Pfam" id="PF02775"/>
    </source>
</evidence>
<protein>
    <recommendedName>
        <fullName evidence="7">2-succinyl-5-enolpyruvyl-6-hydroxy-3-cyclohexene-1-carboxylate synthase</fullName>
        <shortName evidence="7">SEPHCHC synthase</shortName>
        <ecNumber evidence="7">2.2.1.9</ecNumber>
    </recommendedName>
    <alternativeName>
        <fullName evidence="7">Menaquinone biosynthesis protein MenD</fullName>
    </alternativeName>
</protein>
<dbReference type="CDD" id="cd07037">
    <property type="entry name" value="TPP_PYR_MenD"/>
    <property type="match status" value="1"/>
</dbReference>
<evidence type="ECO:0000256" key="2">
    <source>
        <dbReference type="ARBA" id="ARBA00022679"/>
    </source>
</evidence>
<keyword evidence="4 7" id="KW-0460">Magnesium</keyword>
<proteinExistence type="inferred from homology"/>
<dbReference type="InterPro" id="IPR012001">
    <property type="entry name" value="Thiamin_PyroP_enz_TPP-bd_dom"/>
</dbReference>
<dbReference type="InterPro" id="IPR029061">
    <property type="entry name" value="THDP-binding"/>
</dbReference>
<dbReference type="Pfam" id="PF02775">
    <property type="entry name" value="TPP_enzyme_C"/>
    <property type="match status" value="1"/>
</dbReference>
<comment type="cofactor">
    <cofactor evidence="7">
        <name>thiamine diphosphate</name>
        <dbReference type="ChEBI" id="CHEBI:58937"/>
    </cofactor>
    <text evidence="7">Binds 1 thiamine pyrophosphate per subunit.</text>
</comment>
<dbReference type="Pfam" id="PF02776">
    <property type="entry name" value="TPP_enzyme_N"/>
    <property type="match status" value="1"/>
</dbReference>
<dbReference type="PIRSF" id="PIRSF004983">
    <property type="entry name" value="MenD"/>
    <property type="match status" value="1"/>
</dbReference>
<feature type="domain" description="Menaquinone biosynthesis protein MenD middle" evidence="10">
    <location>
        <begin position="204"/>
        <end position="403"/>
    </location>
</feature>
<keyword evidence="1 7" id="KW-0474">Menaquinone biosynthesis</keyword>
<evidence type="ECO:0000256" key="4">
    <source>
        <dbReference type="ARBA" id="ARBA00022842"/>
    </source>
</evidence>
<feature type="domain" description="Thiamine pyrophosphate enzyme TPP-binding" evidence="8">
    <location>
        <begin position="437"/>
        <end position="552"/>
    </location>
</feature>
<evidence type="ECO:0000256" key="3">
    <source>
        <dbReference type="ARBA" id="ARBA00022723"/>
    </source>
</evidence>
<evidence type="ECO:0000259" key="10">
    <source>
        <dbReference type="Pfam" id="PF16582"/>
    </source>
</evidence>
<keyword evidence="2 7" id="KW-0808">Transferase</keyword>
<dbReference type="InterPro" id="IPR004433">
    <property type="entry name" value="MenaQ_synth_MenD"/>
</dbReference>
<comment type="cofactor">
    <cofactor evidence="7">
        <name>Mg(2+)</name>
        <dbReference type="ChEBI" id="CHEBI:18420"/>
    </cofactor>
    <cofactor evidence="7">
        <name>Mn(2+)</name>
        <dbReference type="ChEBI" id="CHEBI:29035"/>
    </cofactor>
</comment>
<evidence type="ECO:0000256" key="6">
    <source>
        <dbReference type="ARBA" id="ARBA00023211"/>
    </source>
</evidence>
<evidence type="ECO:0000313" key="12">
    <source>
        <dbReference type="Proteomes" id="UP001335737"/>
    </source>
</evidence>
<evidence type="ECO:0000256" key="7">
    <source>
        <dbReference type="HAMAP-Rule" id="MF_01659"/>
    </source>
</evidence>
<keyword evidence="12" id="KW-1185">Reference proteome</keyword>
<sequence>MNHREILTRYTGNFIDELTKNGLTDAVISPGSRSTPLAITLAEHDQVKEWVIIDERSAAFFALGIAKETKRPVVLVCTSGTAAANYFPAIVEAHYSRVPLIILTADRPPELRDVGAPQAIEQLKLYGDYVKWFHEMALPEATPTMLEYVRSKAARAYYAAKEDNPGPVHLNFPFREPLLPDLSIKDIWGEKHEQSYIPTLPGKKKVDEHQLHALLHKIQHKKKGVIVCGPQVGDDFADGVIRLAEKWGLPVLADPLSQVRSGPHSKSHVIEGYDAILRNETVRERLKPDFIIRFGAMPVSKAYLFYLQQHKEALQFIVEDFNGFREPAGNSTTFVFADPTMLCKDLVKASAALKFEQSWLSQWQEMNQIAKKHLLYGMEEQITEGEAVRALLEATPEQSYIYVGNSMAIRDLDTFFMTTPKKLSIFSNRGANGIDGMVSSGLGAATGGKDITLLLGDLSFFHDMNGLMAAKQYNLNITILLINNDGGGIFSFLPQVNDKKHFEALFGTPMDINFQKAVSMYGGNYNRPETEAELKEVLYASYQHKGLSVVEVRTDRSTNTEWHRTKWQVIENELLGNEG</sequence>
<comment type="catalytic activity">
    <reaction evidence="7">
        <text>isochorismate + 2-oxoglutarate + H(+) = 5-enolpyruvoyl-6-hydroxy-2-succinyl-cyclohex-3-ene-1-carboxylate + CO2</text>
        <dbReference type="Rhea" id="RHEA:25593"/>
        <dbReference type="ChEBI" id="CHEBI:15378"/>
        <dbReference type="ChEBI" id="CHEBI:16526"/>
        <dbReference type="ChEBI" id="CHEBI:16810"/>
        <dbReference type="ChEBI" id="CHEBI:29780"/>
        <dbReference type="ChEBI" id="CHEBI:58818"/>
        <dbReference type="EC" id="2.2.1.9"/>
    </reaction>
</comment>
<dbReference type="SUPFAM" id="SSF52518">
    <property type="entry name" value="Thiamin diphosphate-binding fold (THDP-binding)"/>
    <property type="match status" value="2"/>
</dbReference>
<dbReference type="Gene3D" id="3.40.50.1220">
    <property type="entry name" value="TPP-binding domain"/>
    <property type="match status" value="1"/>
</dbReference>
<evidence type="ECO:0000256" key="1">
    <source>
        <dbReference type="ARBA" id="ARBA00022428"/>
    </source>
</evidence>
<accession>A0ABU6KIF6</accession>
<dbReference type="CDD" id="cd02009">
    <property type="entry name" value="TPP_SHCHC_synthase"/>
    <property type="match status" value="1"/>
</dbReference>
<dbReference type="EMBL" id="JARZFX010000009">
    <property type="protein sequence ID" value="MEC5424893.1"/>
    <property type="molecule type" value="Genomic_DNA"/>
</dbReference>
<dbReference type="SUPFAM" id="SSF52467">
    <property type="entry name" value="DHS-like NAD/FAD-binding domain"/>
    <property type="match status" value="1"/>
</dbReference>
<dbReference type="PANTHER" id="PTHR42916">
    <property type="entry name" value="2-SUCCINYL-5-ENOLPYRUVYL-6-HYDROXY-3-CYCLOHEXENE-1-CARBOXYLATE SYNTHASE"/>
    <property type="match status" value="1"/>
</dbReference>
<dbReference type="EC" id="2.2.1.9" evidence="7"/>
<organism evidence="11 12">
    <name type="scientific">Virgibacillus tibetensis</name>
    <dbReference type="NCBI Taxonomy" id="3042313"/>
    <lineage>
        <taxon>Bacteria</taxon>
        <taxon>Bacillati</taxon>
        <taxon>Bacillota</taxon>
        <taxon>Bacilli</taxon>
        <taxon>Bacillales</taxon>
        <taxon>Bacillaceae</taxon>
        <taxon>Virgibacillus</taxon>
    </lineage>
</organism>
<dbReference type="PANTHER" id="PTHR42916:SF1">
    <property type="entry name" value="PROTEIN PHYLLO, CHLOROPLASTIC"/>
    <property type="match status" value="1"/>
</dbReference>
<gene>
    <name evidence="7 11" type="primary">menD</name>
    <name evidence="11" type="ORF">QGM71_15510</name>
</gene>
<dbReference type="NCBIfam" id="TIGR00173">
    <property type="entry name" value="menD"/>
    <property type="match status" value="1"/>
</dbReference>
<dbReference type="InterPro" id="IPR011766">
    <property type="entry name" value="TPP_enzyme_TPP-bd"/>
</dbReference>
<comment type="pathway">
    <text evidence="7">Quinol/quinone metabolism; 1,4-dihydroxy-2-naphthoate biosynthesis; 1,4-dihydroxy-2-naphthoate from chorismate: step 2/7.</text>
</comment>
<dbReference type="Proteomes" id="UP001335737">
    <property type="component" value="Unassembled WGS sequence"/>
</dbReference>
<comment type="function">
    <text evidence="7">Catalyzes the thiamine diphosphate-dependent decarboxylation of 2-oxoglutarate and the subsequent addition of the resulting succinic semialdehyde-thiamine pyrophosphate anion to isochorismate to yield 2-succinyl-5-enolpyruvyl-6-hydroxy-3-cyclohexene-1-carboxylate (SEPHCHC).</text>
</comment>
<dbReference type="Gene3D" id="3.40.50.970">
    <property type="match status" value="2"/>
</dbReference>
<evidence type="ECO:0000256" key="5">
    <source>
        <dbReference type="ARBA" id="ARBA00023052"/>
    </source>
</evidence>
<dbReference type="InterPro" id="IPR032264">
    <property type="entry name" value="MenD_middle"/>
</dbReference>
<keyword evidence="6 7" id="KW-0464">Manganese</keyword>
<reference evidence="11 12" key="1">
    <citation type="journal article" date="2024" name="Int. J. Syst. Evol. Microbiol.">
        <title>Virgibacillus tibetensis sp. nov., isolated from salt lake on the Tibetan Plateau of China.</title>
        <authorList>
            <person name="Phurbu D."/>
            <person name="Liu Z.-X."/>
            <person name="Wang R."/>
            <person name="Zheng Y.-Y."/>
            <person name="Liu H.-C."/>
            <person name="Zhou Y.-G."/>
            <person name="Yu Y.-J."/>
            <person name="Li A.-H."/>
        </authorList>
    </citation>
    <scope>NUCLEOTIDE SEQUENCE [LARGE SCALE GENOMIC DNA]</scope>
    <source>
        <strain evidence="11 12">C22-A2</strain>
    </source>
</reference>
<feature type="domain" description="Thiamine pyrophosphate enzyme N-terminal TPP-binding" evidence="9">
    <location>
        <begin position="14"/>
        <end position="124"/>
    </location>
</feature>
<name>A0ABU6KIF6_9BACI</name>
<dbReference type="InterPro" id="IPR029035">
    <property type="entry name" value="DHS-like_NAD/FAD-binding_dom"/>
</dbReference>
<comment type="caution">
    <text evidence="11">The sequence shown here is derived from an EMBL/GenBank/DDBJ whole genome shotgun (WGS) entry which is preliminary data.</text>
</comment>
<dbReference type="Pfam" id="PF16582">
    <property type="entry name" value="TPP_enzyme_M_2"/>
    <property type="match status" value="1"/>
</dbReference>
<dbReference type="RefSeq" id="WP_327608454.1">
    <property type="nucleotide sequence ID" value="NZ_JARZFX010000009.1"/>
</dbReference>
<comment type="similarity">
    <text evidence="7">Belongs to the TPP enzyme family. MenD subfamily.</text>
</comment>
<dbReference type="HAMAP" id="MF_01659">
    <property type="entry name" value="MenD"/>
    <property type="match status" value="1"/>
</dbReference>
<evidence type="ECO:0000259" key="9">
    <source>
        <dbReference type="Pfam" id="PF02776"/>
    </source>
</evidence>
<comment type="pathway">
    <text evidence="7">Quinol/quinone metabolism; menaquinone biosynthesis.</text>
</comment>
<evidence type="ECO:0000313" key="11">
    <source>
        <dbReference type="EMBL" id="MEC5424893.1"/>
    </source>
</evidence>
<comment type="subunit">
    <text evidence="7">Homodimer.</text>
</comment>